<protein>
    <submittedName>
        <fullName evidence="2">Uncharacterized protein</fullName>
    </submittedName>
</protein>
<feature type="region of interest" description="Disordered" evidence="1">
    <location>
        <begin position="317"/>
        <end position="365"/>
    </location>
</feature>
<gene>
    <name evidence="2" type="ORF">KFL_000550240</name>
</gene>
<evidence type="ECO:0000313" key="3">
    <source>
        <dbReference type="Proteomes" id="UP000054558"/>
    </source>
</evidence>
<dbReference type="STRING" id="105231.A0A1Y1HPD2"/>
<keyword evidence="3" id="KW-1185">Reference proteome</keyword>
<proteinExistence type="predicted"/>
<sequence>MTVFGPSQDLRSRETFNSIAYDPLTKTLWICMGSTLALYDLSDPSNPAPGPKLSPKGFLPFVSGVAFDVPGRSAFYVSQDANRSGGKVQVLKVNLDTHVWSFVDLGPADTTTSDYMSVVMEGSAQYLYVAACSYSSWNASSGKTSFAARLEVASGSVSWLQSSFNQTFRGVSVDDRDGLVYLLTNDPSKPIYAGAISEELSVSTMTTMVIAYDTANRPGTAYAGVFAKSSSTDLAFFLHDATDGISSGVDILSFSTGGCKRLYAPCLNFDGTCGCLTSTLFNSIAPVSKCSTNVTDDQPQFTLSSCSAIPPTVALPPKLMPASPTATPTPELTPSPTDPSPPPPNGANTSDVGAQTSGGAAGSGKTLSASIVLSGILIAAASMV</sequence>
<dbReference type="AlphaFoldDB" id="A0A1Y1HPD2"/>
<evidence type="ECO:0000256" key="1">
    <source>
        <dbReference type="SAM" id="MobiDB-lite"/>
    </source>
</evidence>
<evidence type="ECO:0000313" key="2">
    <source>
        <dbReference type="EMBL" id="GAQ80494.1"/>
    </source>
</evidence>
<reference evidence="2 3" key="1">
    <citation type="journal article" date="2014" name="Nat. Commun.">
        <title>Klebsormidium flaccidum genome reveals primary factors for plant terrestrial adaptation.</title>
        <authorList>
            <person name="Hori K."/>
            <person name="Maruyama F."/>
            <person name="Fujisawa T."/>
            <person name="Togashi T."/>
            <person name="Yamamoto N."/>
            <person name="Seo M."/>
            <person name="Sato S."/>
            <person name="Yamada T."/>
            <person name="Mori H."/>
            <person name="Tajima N."/>
            <person name="Moriyama T."/>
            <person name="Ikeuchi M."/>
            <person name="Watanabe M."/>
            <person name="Wada H."/>
            <person name="Kobayashi K."/>
            <person name="Saito M."/>
            <person name="Masuda T."/>
            <person name="Sasaki-Sekimoto Y."/>
            <person name="Mashiguchi K."/>
            <person name="Awai K."/>
            <person name="Shimojima M."/>
            <person name="Masuda S."/>
            <person name="Iwai M."/>
            <person name="Nobusawa T."/>
            <person name="Narise T."/>
            <person name="Kondo S."/>
            <person name="Saito H."/>
            <person name="Sato R."/>
            <person name="Murakawa M."/>
            <person name="Ihara Y."/>
            <person name="Oshima-Yamada Y."/>
            <person name="Ohtaka K."/>
            <person name="Satoh M."/>
            <person name="Sonobe K."/>
            <person name="Ishii M."/>
            <person name="Ohtani R."/>
            <person name="Kanamori-Sato M."/>
            <person name="Honoki R."/>
            <person name="Miyazaki D."/>
            <person name="Mochizuki H."/>
            <person name="Umetsu J."/>
            <person name="Higashi K."/>
            <person name="Shibata D."/>
            <person name="Kamiya Y."/>
            <person name="Sato N."/>
            <person name="Nakamura Y."/>
            <person name="Tabata S."/>
            <person name="Ida S."/>
            <person name="Kurokawa K."/>
            <person name="Ohta H."/>
        </authorList>
    </citation>
    <scope>NUCLEOTIDE SEQUENCE [LARGE SCALE GENOMIC DNA]</scope>
    <source>
        <strain evidence="2 3">NIES-2285</strain>
    </source>
</reference>
<dbReference type="EMBL" id="DF237004">
    <property type="protein sequence ID" value="GAQ80494.1"/>
    <property type="molecule type" value="Genomic_DNA"/>
</dbReference>
<organism evidence="2 3">
    <name type="scientific">Klebsormidium nitens</name>
    <name type="common">Green alga</name>
    <name type="synonym">Ulothrix nitens</name>
    <dbReference type="NCBI Taxonomy" id="105231"/>
    <lineage>
        <taxon>Eukaryota</taxon>
        <taxon>Viridiplantae</taxon>
        <taxon>Streptophyta</taxon>
        <taxon>Klebsormidiophyceae</taxon>
        <taxon>Klebsormidiales</taxon>
        <taxon>Klebsormidiaceae</taxon>
        <taxon>Klebsormidium</taxon>
    </lineage>
</organism>
<feature type="compositionally biased region" description="Pro residues" evidence="1">
    <location>
        <begin position="331"/>
        <end position="345"/>
    </location>
</feature>
<dbReference type="Proteomes" id="UP000054558">
    <property type="component" value="Unassembled WGS sequence"/>
</dbReference>
<name>A0A1Y1HPD2_KLENI</name>
<feature type="compositionally biased region" description="Low complexity" evidence="1">
    <location>
        <begin position="321"/>
        <end position="330"/>
    </location>
</feature>
<feature type="compositionally biased region" description="Low complexity" evidence="1">
    <location>
        <begin position="353"/>
        <end position="365"/>
    </location>
</feature>
<accession>A0A1Y1HPD2</accession>
<dbReference type="SUPFAM" id="SSF63825">
    <property type="entry name" value="YWTD domain"/>
    <property type="match status" value="1"/>
</dbReference>